<evidence type="ECO:0000256" key="1">
    <source>
        <dbReference type="ARBA" id="ARBA00022598"/>
    </source>
</evidence>
<comment type="caution">
    <text evidence="6">Lacks conserved residue(s) required for the propagation of feature annotation.</text>
</comment>
<evidence type="ECO:0000256" key="3">
    <source>
        <dbReference type="ARBA" id="ARBA00022741"/>
    </source>
</evidence>
<evidence type="ECO:0000313" key="8">
    <source>
        <dbReference type="EMBL" id="MBC2837231.1"/>
    </source>
</evidence>
<organism evidence="8 9">
    <name type="scientific">Paragemmobacter straminiformis</name>
    <dbReference type="NCBI Taxonomy" id="2045119"/>
    <lineage>
        <taxon>Bacteria</taxon>
        <taxon>Pseudomonadati</taxon>
        <taxon>Pseudomonadota</taxon>
        <taxon>Alphaproteobacteria</taxon>
        <taxon>Rhodobacterales</taxon>
        <taxon>Paracoccaceae</taxon>
        <taxon>Paragemmobacter</taxon>
    </lineage>
</organism>
<sequence length="386" mass="40531">MALLHLAVAAAVPVAVATVDHGLRAEAAAEAEAVARACAGLGVAHRTLRWHWDGLGNLQDRARRGRLALLSDWARAEGLGAVALGHTRDDLAETFLMRLARGAGIDGLAAMAARREVSGVMFLRPLLEVSRQELRDWLGLRGVAWFDDPSNENDRFARVRARRMVAALGAQGIGSDVLAETALRMREAREALDGQAAAVAAECGRIEAGDVIFDAAQFARLPAEIRRRLLLAAVVWVASAEYGPRGADMVRLRDAVAAGRAATLHGVRVTTAKGRVRIGREARAVAGVETPANALWDGRWRASGGNNNDLTLRALGETGLRQCSGWRATGLPRATLLAAPALWNGGDLVAAPLAGMAAGWQIGCVPPQGVLAAAKGAAALSSALSH</sequence>
<comment type="similarity">
    <text evidence="6">Belongs to the tRNA(Ile)-lysidine synthase family.</text>
</comment>
<evidence type="ECO:0000256" key="5">
    <source>
        <dbReference type="ARBA" id="ARBA00048539"/>
    </source>
</evidence>
<dbReference type="GO" id="GO:0006400">
    <property type="term" value="P:tRNA modification"/>
    <property type="evidence" value="ECO:0007669"/>
    <property type="project" value="UniProtKB-UniRule"/>
</dbReference>
<dbReference type="PANTHER" id="PTHR43033">
    <property type="entry name" value="TRNA(ILE)-LYSIDINE SYNTHASE-RELATED"/>
    <property type="match status" value="1"/>
</dbReference>
<keyword evidence="4" id="KW-0067">ATP-binding</keyword>
<feature type="domain" description="tRNA(Ile)-lysidine/2-thiocytidine synthase N-terminal" evidence="7">
    <location>
        <begin position="1"/>
        <end position="163"/>
    </location>
</feature>
<gene>
    <name evidence="6 8" type="primary">tilS</name>
    <name evidence="8" type="ORF">H7F16_17060</name>
</gene>
<dbReference type="InterPro" id="IPR011063">
    <property type="entry name" value="TilS/TtcA_N"/>
</dbReference>
<dbReference type="GO" id="GO:0005524">
    <property type="term" value="F:ATP binding"/>
    <property type="evidence" value="ECO:0007669"/>
    <property type="project" value="UniProtKB-KW"/>
</dbReference>
<evidence type="ECO:0000259" key="7">
    <source>
        <dbReference type="Pfam" id="PF01171"/>
    </source>
</evidence>
<comment type="function">
    <text evidence="6">Ligates lysine onto the cytidine present at position 34 of the AUA codon-specific tRNA(Ile) that contains the anticodon CAU, in an ATP-dependent manner. Cytidine is converted to lysidine, thus changing the amino acid specificity of the tRNA from methionine to isoleucine.</text>
</comment>
<reference evidence="8 9" key="1">
    <citation type="journal article" date="2017" name="Int. J. Syst. Evol. Microbiol.">
        <title>Gemmobacter straminiformis sp. nov., isolated from an artificial fountain.</title>
        <authorList>
            <person name="Kang J.Y."/>
            <person name="Kim M.J."/>
            <person name="Chun J."/>
            <person name="Son K.P."/>
            <person name="Jahng K.Y."/>
        </authorList>
    </citation>
    <scope>NUCLEOTIDE SEQUENCE [LARGE SCALE GENOMIC DNA]</scope>
    <source>
        <strain evidence="8 9">CAM-8</strain>
    </source>
</reference>
<proteinExistence type="inferred from homology"/>
<keyword evidence="6" id="KW-0963">Cytoplasm</keyword>
<keyword evidence="2 6" id="KW-0819">tRNA processing</keyword>
<protein>
    <recommendedName>
        <fullName evidence="6">tRNA(Ile)-lysidine synthase</fullName>
        <ecNumber evidence="6">6.3.4.19</ecNumber>
    </recommendedName>
    <alternativeName>
        <fullName evidence="6">tRNA(Ile)-2-lysyl-cytidine synthase</fullName>
    </alternativeName>
    <alternativeName>
        <fullName evidence="6">tRNA(Ile)-lysidine synthetase</fullName>
    </alternativeName>
</protein>
<dbReference type="InterPro" id="IPR014729">
    <property type="entry name" value="Rossmann-like_a/b/a_fold"/>
</dbReference>
<dbReference type="Proteomes" id="UP000555411">
    <property type="component" value="Unassembled WGS sequence"/>
</dbReference>
<comment type="caution">
    <text evidence="8">The sequence shown here is derived from an EMBL/GenBank/DDBJ whole genome shotgun (WGS) entry which is preliminary data.</text>
</comment>
<dbReference type="SUPFAM" id="SSF52402">
    <property type="entry name" value="Adenine nucleotide alpha hydrolases-like"/>
    <property type="match status" value="1"/>
</dbReference>
<dbReference type="InterPro" id="IPR012795">
    <property type="entry name" value="tRNA_Ile_lys_synt_N"/>
</dbReference>
<dbReference type="NCBIfam" id="TIGR02432">
    <property type="entry name" value="lysidine_TilS_N"/>
    <property type="match status" value="1"/>
</dbReference>
<dbReference type="GO" id="GO:0005737">
    <property type="term" value="C:cytoplasm"/>
    <property type="evidence" value="ECO:0007669"/>
    <property type="project" value="UniProtKB-SubCell"/>
</dbReference>
<dbReference type="Pfam" id="PF01171">
    <property type="entry name" value="ATP_bind_3"/>
    <property type="match status" value="1"/>
</dbReference>
<dbReference type="Gene3D" id="3.40.50.620">
    <property type="entry name" value="HUPs"/>
    <property type="match status" value="1"/>
</dbReference>
<evidence type="ECO:0000256" key="6">
    <source>
        <dbReference type="HAMAP-Rule" id="MF_01161"/>
    </source>
</evidence>
<dbReference type="GO" id="GO:0032267">
    <property type="term" value="F:tRNA(Ile)-lysidine synthase activity"/>
    <property type="evidence" value="ECO:0007669"/>
    <property type="project" value="UniProtKB-EC"/>
</dbReference>
<dbReference type="AlphaFoldDB" id="A0A842IC81"/>
<dbReference type="EC" id="6.3.4.19" evidence="6"/>
<comment type="subcellular location">
    <subcellularLocation>
        <location evidence="6">Cytoplasm</location>
    </subcellularLocation>
</comment>
<evidence type="ECO:0000313" key="9">
    <source>
        <dbReference type="Proteomes" id="UP000555411"/>
    </source>
</evidence>
<keyword evidence="1 6" id="KW-0436">Ligase</keyword>
<dbReference type="InterPro" id="IPR012094">
    <property type="entry name" value="tRNA_Ile_lys_synt"/>
</dbReference>
<keyword evidence="9" id="KW-1185">Reference proteome</keyword>
<accession>A0A842IC81</accession>
<dbReference type="HAMAP" id="MF_01161">
    <property type="entry name" value="tRNA_Ile_lys_synt"/>
    <property type="match status" value="1"/>
</dbReference>
<evidence type="ECO:0000256" key="2">
    <source>
        <dbReference type="ARBA" id="ARBA00022694"/>
    </source>
</evidence>
<dbReference type="CDD" id="cd01992">
    <property type="entry name" value="TilS_N"/>
    <property type="match status" value="1"/>
</dbReference>
<name>A0A842IC81_9RHOB</name>
<keyword evidence="3" id="KW-0547">Nucleotide-binding</keyword>
<evidence type="ECO:0000256" key="4">
    <source>
        <dbReference type="ARBA" id="ARBA00022840"/>
    </source>
</evidence>
<comment type="catalytic activity">
    <reaction evidence="5 6">
        <text>cytidine(34) in tRNA(Ile2) + L-lysine + ATP = lysidine(34) in tRNA(Ile2) + AMP + diphosphate + H(+)</text>
        <dbReference type="Rhea" id="RHEA:43744"/>
        <dbReference type="Rhea" id="RHEA-COMP:10625"/>
        <dbReference type="Rhea" id="RHEA-COMP:10670"/>
        <dbReference type="ChEBI" id="CHEBI:15378"/>
        <dbReference type="ChEBI" id="CHEBI:30616"/>
        <dbReference type="ChEBI" id="CHEBI:32551"/>
        <dbReference type="ChEBI" id="CHEBI:33019"/>
        <dbReference type="ChEBI" id="CHEBI:82748"/>
        <dbReference type="ChEBI" id="CHEBI:83665"/>
        <dbReference type="ChEBI" id="CHEBI:456215"/>
        <dbReference type="EC" id="6.3.4.19"/>
    </reaction>
</comment>
<dbReference type="EMBL" id="JACLQD010000005">
    <property type="protein sequence ID" value="MBC2837231.1"/>
    <property type="molecule type" value="Genomic_DNA"/>
</dbReference>
<dbReference type="PANTHER" id="PTHR43033:SF1">
    <property type="entry name" value="TRNA(ILE)-LYSIDINE SYNTHASE-RELATED"/>
    <property type="match status" value="1"/>
</dbReference>